<keyword evidence="2" id="KW-0238">DNA-binding</keyword>
<evidence type="ECO:0000256" key="2">
    <source>
        <dbReference type="ARBA" id="ARBA00023125"/>
    </source>
</evidence>
<dbReference type="PANTHER" id="PTHR44846">
    <property type="entry name" value="MANNOSYL-D-GLYCERATE TRANSPORT/METABOLISM SYSTEM REPRESSOR MNGR-RELATED"/>
    <property type="match status" value="1"/>
</dbReference>
<evidence type="ECO:0000259" key="4">
    <source>
        <dbReference type="PROSITE" id="PS50949"/>
    </source>
</evidence>
<keyword evidence="1" id="KW-0805">Transcription regulation</keyword>
<dbReference type="Pfam" id="PF07702">
    <property type="entry name" value="UTRA"/>
    <property type="match status" value="1"/>
</dbReference>
<dbReference type="Proteomes" id="UP000642819">
    <property type="component" value="Unassembled WGS sequence"/>
</dbReference>
<dbReference type="InterPro" id="IPR011663">
    <property type="entry name" value="UTRA"/>
</dbReference>
<proteinExistence type="predicted"/>
<name>A0ABQ3GLV5_9MICC</name>
<dbReference type="RefSeq" id="WP_189350526.1">
    <property type="nucleotide sequence ID" value="NZ_BMXK01000009.1"/>
</dbReference>
<dbReference type="InterPro" id="IPR028978">
    <property type="entry name" value="Chorismate_lyase_/UTRA_dom_sf"/>
</dbReference>
<protein>
    <recommendedName>
        <fullName evidence="4">HTH gntR-type domain-containing protein</fullName>
    </recommendedName>
</protein>
<evidence type="ECO:0000313" key="6">
    <source>
        <dbReference type="Proteomes" id="UP000642819"/>
    </source>
</evidence>
<sequence>MYSPGDFPWALPVQATPGVPLRVAAYSRISEAIRDGQLAPGALLPTESELGQLMNVSRTVVREALMLLEEDGLVRARRGVGRFVSPSLPRIGIERIHPYEEVFAQDGQPVAIVSHSILRQPASDFVAPRIGVAIGTECVMWESVLARAGEPVAHLQEHVAVAALEGPRAVATAEETAGAPEQSTLLARFLRALGPGFGRGECEISAAPVGATRAEPLALADEDPVLVLTQTVTRGNAPFYLSKCAVPARAGHLTLKQT</sequence>
<dbReference type="InterPro" id="IPR000524">
    <property type="entry name" value="Tscrpt_reg_HTH_GntR"/>
</dbReference>
<dbReference type="CDD" id="cd07377">
    <property type="entry name" value="WHTH_GntR"/>
    <property type="match status" value="1"/>
</dbReference>
<reference evidence="6" key="1">
    <citation type="journal article" date="2019" name="Int. J. Syst. Evol. Microbiol.">
        <title>The Global Catalogue of Microorganisms (GCM) 10K type strain sequencing project: providing services to taxonomists for standard genome sequencing and annotation.</title>
        <authorList>
            <consortium name="The Broad Institute Genomics Platform"/>
            <consortium name="The Broad Institute Genome Sequencing Center for Infectious Disease"/>
            <person name="Wu L."/>
            <person name="Ma J."/>
        </authorList>
    </citation>
    <scope>NUCLEOTIDE SEQUENCE [LARGE SCALE GENOMIC DNA]</scope>
    <source>
        <strain evidence="6">KCTC 19466</strain>
    </source>
</reference>
<comment type="caution">
    <text evidence="5">The sequence shown here is derived from an EMBL/GenBank/DDBJ whole genome shotgun (WGS) entry which is preliminary data.</text>
</comment>
<dbReference type="PANTHER" id="PTHR44846:SF17">
    <property type="entry name" value="GNTR-FAMILY TRANSCRIPTIONAL REGULATOR"/>
    <property type="match status" value="1"/>
</dbReference>
<accession>A0ABQ3GLV5</accession>
<dbReference type="Gene3D" id="1.10.10.10">
    <property type="entry name" value="Winged helix-like DNA-binding domain superfamily/Winged helix DNA-binding domain"/>
    <property type="match status" value="1"/>
</dbReference>
<keyword evidence="3" id="KW-0804">Transcription</keyword>
<evidence type="ECO:0000256" key="1">
    <source>
        <dbReference type="ARBA" id="ARBA00023015"/>
    </source>
</evidence>
<keyword evidence="6" id="KW-1185">Reference proteome</keyword>
<dbReference type="Gene3D" id="3.40.1410.10">
    <property type="entry name" value="Chorismate lyase-like"/>
    <property type="match status" value="1"/>
</dbReference>
<feature type="domain" description="HTH gntR-type" evidence="4">
    <location>
        <begin position="19"/>
        <end position="87"/>
    </location>
</feature>
<dbReference type="InterPro" id="IPR036390">
    <property type="entry name" value="WH_DNA-bd_sf"/>
</dbReference>
<dbReference type="InterPro" id="IPR036388">
    <property type="entry name" value="WH-like_DNA-bd_sf"/>
</dbReference>
<evidence type="ECO:0000256" key="3">
    <source>
        <dbReference type="ARBA" id="ARBA00023163"/>
    </source>
</evidence>
<dbReference type="SUPFAM" id="SSF64288">
    <property type="entry name" value="Chorismate lyase-like"/>
    <property type="match status" value="1"/>
</dbReference>
<evidence type="ECO:0000313" key="5">
    <source>
        <dbReference type="EMBL" id="GHD09490.1"/>
    </source>
</evidence>
<gene>
    <name evidence="5" type="ORF">GCM10008096_22200</name>
</gene>
<dbReference type="Pfam" id="PF00392">
    <property type="entry name" value="GntR"/>
    <property type="match status" value="1"/>
</dbReference>
<dbReference type="SMART" id="SM00866">
    <property type="entry name" value="UTRA"/>
    <property type="match status" value="1"/>
</dbReference>
<organism evidence="5 6">
    <name type="scientific">Zhihengliuella salsuginis</name>
    <dbReference type="NCBI Taxonomy" id="578222"/>
    <lineage>
        <taxon>Bacteria</taxon>
        <taxon>Bacillati</taxon>
        <taxon>Actinomycetota</taxon>
        <taxon>Actinomycetes</taxon>
        <taxon>Micrococcales</taxon>
        <taxon>Micrococcaceae</taxon>
        <taxon>Zhihengliuella</taxon>
    </lineage>
</organism>
<dbReference type="SUPFAM" id="SSF46785">
    <property type="entry name" value="Winged helix' DNA-binding domain"/>
    <property type="match status" value="1"/>
</dbReference>
<dbReference type="PROSITE" id="PS50949">
    <property type="entry name" value="HTH_GNTR"/>
    <property type="match status" value="1"/>
</dbReference>
<dbReference type="SMART" id="SM00345">
    <property type="entry name" value="HTH_GNTR"/>
    <property type="match status" value="1"/>
</dbReference>
<dbReference type="EMBL" id="BMXK01000009">
    <property type="protein sequence ID" value="GHD09490.1"/>
    <property type="molecule type" value="Genomic_DNA"/>
</dbReference>
<dbReference type="InterPro" id="IPR050679">
    <property type="entry name" value="Bact_HTH_transcr_reg"/>
</dbReference>
<dbReference type="PRINTS" id="PR00035">
    <property type="entry name" value="HTHGNTR"/>
</dbReference>